<protein>
    <submittedName>
        <fullName evidence="2">Uncharacterized protein</fullName>
    </submittedName>
</protein>
<organism evidence="2 3">
    <name type="scientific">Caerostris darwini</name>
    <dbReference type="NCBI Taxonomy" id="1538125"/>
    <lineage>
        <taxon>Eukaryota</taxon>
        <taxon>Metazoa</taxon>
        <taxon>Ecdysozoa</taxon>
        <taxon>Arthropoda</taxon>
        <taxon>Chelicerata</taxon>
        <taxon>Arachnida</taxon>
        <taxon>Araneae</taxon>
        <taxon>Araneomorphae</taxon>
        <taxon>Entelegynae</taxon>
        <taxon>Araneoidea</taxon>
        <taxon>Araneidae</taxon>
        <taxon>Caerostris</taxon>
    </lineage>
</organism>
<proteinExistence type="predicted"/>
<sequence length="102" mass="11993">MIAFINLDRCRRSKRLLNKQRKRRPKKPRFERLSQSDSRTVAIQLNPFSESHRQKSTLRNDSYYIRVITMGLAATVPKSLWGRIDNQLIENCTFNGRALISD</sequence>
<accession>A0AAV4R1E9</accession>
<dbReference type="EMBL" id="BPLQ01005318">
    <property type="protein sequence ID" value="GIY14082.1"/>
    <property type="molecule type" value="Genomic_DNA"/>
</dbReference>
<comment type="caution">
    <text evidence="2">The sequence shown here is derived from an EMBL/GenBank/DDBJ whole genome shotgun (WGS) entry which is preliminary data.</text>
</comment>
<gene>
    <name evidence="2" type="ORF">CDAR_183591</name>
</gene>
<dbReference type="Proteomes" id="UP001054837">
    <property type="component" value="Unassembled WGS sequence"/>
</dbReference>
<name>A0AAV4R1E9_9ARAC</name>
<reference evidence="2 3" key="1">
    <citation type="submission" date="2021-06" db="EMBL/GenBank/DDBJ databases">
        <title>Caerostris darwini draft genome.</title>
        <authorList>
            <person name="Kono N."/>
            <person name="Arakawa K."/>
        </authorList>
    </citation>
    <scope>NUCLEOTIDE SEQUENCE [LARGE SCALE GENOMIC DNA]</scope>
</reference>
<evidence type="ECO:0000313" key="3">
    <source>
        <dbReference type="Proteomes" id="UP001054837"/>
    </source>
</evidence>
<evidence type="ECO:0000256" key="1">
    <source>
        <dbReference type="SAM" id="MobiDB-lite"/>
    </source>
</evidence>
<evidence type="ECO:0000313" key="2">
    <source>
        <dbReference type="EMBL" id="GIY14082.1"/>
    </source>
</evidence>
<feature type="region of interest" description="Disordered" evidence="1">
    <location>
        <begin position="15"/>
        <end position="37"/>
    </location>
</feature>
<feature type="compositionally biased region" description="Basic residues" evidence="1">
    <location>
        <begin position="15"/>
        <end position="27"/>
    </location>
</feature>
<dbReference type="AlphaFoldDB" id="A0AAV4R1E9"/>
<keyword evidence="3" id="KW-1185">Reference proteome</keyword>